<dbReference type="Proteomes" id="UP000018936">
    <property type="component" value="Unassembled WGS sequence"/>
</dbReference>
<accession>V8N4H6</accession>
<feature type="compositionally biased region" description="Basic and acidic residues" evidence="1">
    <location>
        <begin position="223"/>
        <end position="256"/>
    </location>
</feature>
<feature type="compositionally biased region" description="Basic and acidic residues" evidence="1">
    <location>
        <begin position="162"/>
        <end position="216"/>
    </location>
</feature>
<proteinExistence type="predicted"/>
<evidence type="ECO:0000313" key="3">
    <source>
        <dbReference type="Proteomes" id="UP000018936"/>
    </source>
</evidence>
<keyword evidence="3" id="KW-1185">Reference proteome</keyword>
<dbReference type="EMBL" id="AZIM01018448">
    <property type="protein sequence ID" value="ETE56553.1"/>
    <property type="molecule type" value="Genomic_DNA"/>
</dbReference>
<feature type="region of interest" description="Disordered" evidence="1">
    <location>
        <begin position="61"/>
        <end position="89"/>
    </location>
</feature>
<evidence type="ECO:0000256" key="1">
    <source>
        <dbReference type="SAM" id="MobiDB-lite"/>
    </source>
</evidence>
<name>V8N4H6_OPHHA</name>
<feature type="region of interest" description="Disordered" evidence="1">
    <location>
        <begin position="153"/>
        <end position="256"/>
    </location>
</feature>
<feature type="non-terminal residue" evidence="2">
    <location>
        <position position="540"/>
    </location>
</feature>
<comment type="caution">
    <text evidence="2">The sequence shown here is derived from an EMBL/GenBank/DDBJ whole genome shotgun (WGS) entry which is preliminary data.</text>
</comment>
<protein>
    <submittedName>
        <fullName evidence="2">Uncharacterized protein</fullName>
    </submittedName>
</protein>
<sequence>HRGWGGLQRISPWGLLRLCSVARTQDKESATFGSRAACGSFGSLLQLPELGVWGWEPPQCRASGSRPATSKRGCQFPARGNSGSRSPCVRKMPRMRDAELMGLEFPLLSKARPILRRQLDSHWPRMVSRPVGWTRRPPGRPRSLQMMGRTTPKMLQPHHHNACREEGKGRIRRGEKEGRWEEGREEVNKGREEGEKGRKRGREGIREGERQKEKERKGKRKERREEGRRWEGGKEGMGRRERGRMERRKENGREAGRKGIRSLISHHNNLSARFVRQWWQAFFRFCADNYARALMCLHASTQKAMHAGGPPHPVRMHVQSPAACNPSVHARAIPHVPCITAHVHATPHACAPDTQQSAVGRQRCAHMCSVALLGELSCAARSSSACHFRHACHRFTNTNIRSPGVGFKFFNNRFCGCGHVGQNQHHPHFFAFWASGHPPGGVILLPESFPEAQEGKKWSGGVFSKTARGILAQLIIGTADCWGEKKKYLKAVVANLFGLLCQKFTQEAMHPATPSMHACAIPAPTIPLLALRLTADFWPV</sequence>
<dbReference type="AlphaFoldDB" id="V8N4H6"/>
<evidence type="ECO:0000313" key="2">
    <source>
        <dbReference type="EMBL" id="ETE56553.1"/>
    </source>
</evidence>
<feature type="non-terminal residue" evidence="2">
    <location>
        <position position="1"/>
    </location>
</feature>
<organism evidence="2 3">
    <name type="scientific">Ophiophagus hannah</name>
    <name type="common">King cobra</name>
    <name type="synonym">Naja hannah</name>
    <dbReference type="NCBI Taxonomy" id="8665"/>
    <lineage>
        <taxon>Eukaryota</taxon>
        <taxon>Metazoa</taxon>
        <taxon>Chordata</taxon>
        <taxon>Craniata</taxon>
        <taxon>Vertebrata</taxon>
        <taxon>Euteleostomi</taxon>
        <taxon>Lepidosauria</taxon>
        <taxon>Squamata</taxon>
        <taxon>Bifurcata</taxon>
        <taxon>Unidentata</taxon>
        <taxon>Episquamata</taxon>
        <taxon>Toxicofera</taxon>
        <taxon>Serpentes</taxon>
        <taxon>Colubroidea</taxon>
        <taxon>Elapidae</taxon>
        <taxon>Elapinae</taxon>
        <taxon>Ophiophagus</taxon>
    </lineage>
</organism>
<gene>
    <name evidence="2" type="ORF">L345_17736</name>
</gene>
<reference evidence="2 3" key="1">
    <citation type="journal article" date="2013" name="Proc. Natl. Acad. Sci. U.S.A.">
        <title>The king cobra genome reveals dynamic gene evolution and adaptation in the snake venom system.</title>
        <authorList>
            <person name="Vonk F.J."/>
            <person name="Casewell N.R."/>
            <person name="Henkel C.V."/>
            <person name="Heimberg A.M."/>
            <person name="Jansen H.J."/>
            <person name="McCleary R.J."/>
            <person name="Kerkkamp H.M."/>
            <person name="Vos R.A."/>
            <person name="Guerreiro I."/>
            <person name="Calvete J.J."/>
            <person name="Wuster W."/>
            <person name="Woods A.E."/>
            <person name="Logan J.M."/>
            <person name="Harrison R.A."/>
            <person name="Castoe T.A."/>
            <person name="de Koning A.P."/>
            <person name="Pollock D.D."/>
            <person name="Yandell M."/>
            <person name="Calderon D."/>
            <person name="Renjifo C."/>
            <person name="Currier R.B."/>
            <person name="Salgado D."/>
            <person name="Pla D."/>
            <person name="Sanz L."/>
            <person name="Hyder A.S."/>
            <person name="Ribeiro J.M."/>
            <person name="Arntzen J.W."/>
            <person name="van den Thillart G.E."/>
            <person name="Boetzer M."/>
            <person name="Pirovano W."/>
            <person name="Dirks R.P."/>
            <person name="Spaink H.P."/>
            <person name="Duboule D."/>
            <person name="McGlinn E."/>
            <person name="Kini R.M."/>
            <person name="Richardson M.K."/>
        </authorList>
    </citation>
    <scope>NUCLEOTIDE SEQUENCE</scope>
    <source>
        <tissue evidence="2">Blood</tissue>
    </source>
</reference>